<reference evidence="2 3" key="1">
    <citation type="submission" date="2024-11" db="EMBL/GenBank/DDBJ databases">
        <title>A near-complete genome assembly of Cinchona calisaya.</title>
        <authorList>
            <person name="Lian D.C."/>
            <person name="Zhao X.W."/>
            <person name="Wei L."/>
        </authorList>
    </citation>
    <scope>NUCLEOTIDE SEQUENCE [LARGE SCALE GENOMIC DNA]</scope>
    <source>
        <tissue evidence="2">Nenye</tissue>
    </source>
</reference>
<protein>
    <recommendedName>
        <fullName evidence="4">DNA polymerase delta subunit 4</fullName>
    </recommendedName>
</protein>
<accession>A0ABD2YN87</accession>
<dbReference type="InterPro" id="IPR007218">
    <property type="entry name" value="DNA_pol_delta_4"/>
</dbReference>
<dbReference type="PANTHER" id="PTHR14303:SF0">
    <property type="entry name" value="DNA POLYMERASE DELTA SUBUNIT 4"/>
    <property type="match status" value="1"/>
</dbReference>
<comment type="caution">
    <text evidence="2">The sequence shown here is derived from an EMBL/GenBank/DDBJ whole genome shotgun (WGS) entry which is preliminary data.</text>
</comment>
<dbReference type="EMBL" id="JBJUIK010000013">
    <property type="protein sequence ID" value="KAL3507400.1"/>
    <property type="molecule type" value="Genomic_DNA"/>
</dbReference>
<feature type="region of interest" description="Disordered" evidence="1">
    <location>
        <begin position="1"/>
        <end position="26"/>
    </location>
</feature>
<evidence type="ECO:0008006" key="4">
    <source>
        <dbReference type="Google" id="ProtNLM"/>
    </source>
</evidence>
<name>A0ABD2YN87_9GENT</name>
<dbReference type="Proteomes" id="UP001630127">
    <property type="component" value="Unassembled WGS sequence"/>
</dbReference>
<keyword evidence="3" id="KW-1185">Reference proteome</keyword>
<evidence type="ECO:0000313" key="3">
    <source>
        <dbReference type="Proteomes" id="UP001630127"/>
    </source>
</evidence>
<sequence length="122" mass="14205">MKGYYRQKKKTSITKSKSKSLSTSKKKSAKSAAKFLDLQDEFDAKEKLLREFDMNMAYGPCIGMSRLQRWQRAEAFGLKPPKEIENLLKSGEARHECLWSTRFNFVRPTTEYIVDGKLYKIP</sequence>
<organism evidence="2 3">
    <name type="scientific">Cinchona calisaya</name>
    <dbReference type="NCBI Taxonomy" id="153742"/>
    <lineage>
        <taxon>Eukaryota</taxon>
        <taxon>Viridiplantae</taxon>
        <taxon>Streptophyta</taxon>
        <taxon>Embryophyta</taxon>
        <taxon>Tracheophyta</taxon>
        <taxon>Spermatophyta</taxon>
        <taxon>Magnoliopsida</taxon>
        <taxon>eudicotyledons</taxon>
        <taxon>Gunneridae</taxon>
        <taxon>Pentapetalae</taxon>
        <taxon>asterids</taxon>
        <taxon>lamiids</taxon>
        <taxon>Gentianales</taxon>
        <taxon>Rubiaceae</taxon>
        <taxon>Cinchonoideae</taxon>
        <taxon>Cinchoneae</taxon>
        <taxon>Cinchona</taxon>
    </lineage>
</organism>
<evidence type="ECO:0000256" key="1">
    <source>
        <dbReference type="SAM" id="MobiDB-lite"/>
    </source>
</evidence>
<dbReference type="PANTHER" id="PTHR14303">
    <property type="entry name" value="DNA POLYMERASE DELTA SUBUNIT 4"/>
    <property type="match status" value="1"/>
</dbReference>
<proteinExistence type="predicted"/>
<dbReference type="AlphaFoldDB" id="A0ABD2YN87"/>
<evidence type="ECO:0000313" key="2">
    <source>
        <dbReference type="EMBL" id="KAL3507400.1"/>
    </source>
</evidence>
<dbReference type="Pfam" id="PF04081">
    <property type="entry name" value="DNA_pol_delta_4"/>
    <property type="match status" value="1"/>
</dbReference>
<gene>
    <name evidence="2" type="ORF">ACH5RR_032782</name>
</gene>